<sequence length="19" mass="2090">MCETGKLTGKPKRFAPDNP</sequence>
<accession>A0A061QQB0</accession>
<gene>
    <name evidence="1" type="ORF">TSPGSL018_22129</name>
</gene>
<name>A0A061QQB0_9CHLO</name>
<dbReference type="AlphaFoldDB" id="A0A061QQB0"/>
<reference evidence="1" key="1">
    <citation type="submission" date="2014-05" db="EMBL/GenBank/DDBJ databases">
        <title>The transcriptome of the halophilic microalga Tetraselmis sp. GSL018 isolated from the Great Salt Lake, Utah.</title>
        <authorList>
            <person name="Jinkerson R.E."/>
            <person name="D'Adamo S."/>
            <person name="Posewitz M.C."/>
        </authorList>
    </citation>
    <scope>NUCLEOTIDE SEQUENCE</scope>
    <source>
        <strain evidence="1">GSL018</strain>
    </source>
</reference>
<protein>
    <submittedName>
        <fullName evidence="1">Uncharacterized protein</fullName>
    </submittedName>
</protein>
<evidence type="ECO:0000313" key="1">
    <source>
        <dbReference type="EMBL" id="JAC62862.1"/>
    </source>
</evidence>
<proteinExistence type="predicted"/>
<dbReference type="EMBL" id="GBEZ01024086">
    <property type="protein sequence ID" value="JAC62862.1"/>
    <property type="molecule type" value="Transcribed_RNA"/>
</dbReference>
<organism evidence="1">
    <name type="scientific">Tetraselmis sp. GSL018</name>
    <dbReference type="NCBI Taxonomy" id="582737"/>
    <lineage>
        <taxon>Eukaryota</taxon>
        <taxon>Viridiplantae</taxon>
        <taxon>Chlorophyta</taxon>
        <taxon>core chlorophytes</taxon>
        <taxon>Chlorodendrophyceae</taxon>
        <taxon>Chlorodendrales</taxon>
        <taxon>Chlorodendraceae</taxon>
        <taxon>Tetraselmis</taxon>
    </lineage>
</organism>